<dbReference type="EMBL" id="QYYA01000058">
    <property type="protein sequence ID" value="RJG14691.1"/>
    <property type="molecule type" value="Genomic_DNA"/>
</dbReference>
<dbReference type="InterPro" id="IPR004291">
    <property type="entry name" value="Transposase_IS66_central"/>
</dbReference>
<dbReference type="Pfam" id="PF03050">
    <property type="entry name" value="DDE_Tnp_IS66"/>
    <property type="match status" value="1"/>
</dbReference>
<evidence type="ECO:0000313" key="2">
    <source>
        <dbReference type="EMBL" id="RJG14691.1"/>
    </source>
</evidence>
<organism evidence="2 3">
    <name type="scientific">Alcanivorax profundi</name>
    <dbReference type="NCBI Taxonomy" id="2338368"/>
    <lineage>
        <taxon>Bacteria</taxon>
        <taxon>Pseudomonadati</taxon>
        <taxon>Pseudomonadota</taxon>
        <taxon>Gammaproteobacteria</taxon>
        <taxon>Oceanospirillales</taxon>
        <taxon>Alcanivoracaceae</taxon>
        <taxon>Alcanivorax</taxon>
    </lineage>
</organism>
<reference evidence="2 3" key="1">
    <citation type="submission" date="2018-09" db="EMBL/GenBank/DDBJ databases">
        <title>Alcanivorax profundi sp. nov., isolated from 1000 m-depth seawater of the Mariana Trench.</title>
        <authorList>
            <person name="Liu J."/>
        </authorList>
    </citation>
    <scope>NUCLEOTIDE SEQUENCE [LARGE SCALE GENOMIC DNA]</scope>
    <source>
        <strain evidence="2 3">MTEO17</strain>
    </source>
</reference>
<dbReference type="OrthoDB" id="9800877at2"/>
<dbReference type="InterPro" id="IPR052344">
    <property type="entry name" value="Transposase-related"/>
</dbReference>
<proteinExistence type="predicted"/>
<feature type="non-terminal residue" evidence="2">
    <location>
        <position position="1"/>
    </location>
</feature>
<comment type="caution">
    <text evidence="2">The sequence shown here is derived from an EMBL/GenBank/DDBJ whole genome shotgun (WGS) entry which is preliminary data.</text>
</comment>
<dbReference type="PANTHER" id="PTHR33678">
    <property type="entry name" value="BLL1576 PROTEIN"/>
    <property type="match status" value="1"/>
</dbReference>
<feature type="domain" description="Transposase IS66 central" evidence="1">
    <location>
        <begin position="9"/>
        <end position="201"/>
    </location>
</feature>
<feature type="non-terminal residue" evidence="2">
    <location>
        <position position="209"/>
    </location>
</feature>
<name>A0A418XQI8_9GAMM</name>
<protein>
    <recommendedName>
        <fullName evidence="1">Transposase IS66 central domain-containing protein</fullName>
    </recommendedName>
</protein>
<keyword evidence="3" id="KW-1185">Reference proteome</keyword>
<dbReference type="AlphaFoldDB" id="A0A418XQI8"/>
<sequence>TRLIKGVSFDLELITYVLTEHFAYNTPFTRIVEKLSHMGLNMNEKTLGVIVHKIISYIRKEMKDVWEATIKKTHNWMIDETSGLVGVKTDEGVRKYLKRYFWGIKANVQKLVWFIYEHGSRGLKAIRQFLDNFIGFFTTDGYVVYKVYDDDELHPDQHRSACLTHIRRKFVESLEENHSLSMWFIDEIGRLFGIEHDCKKAGLTADQVL</sequence>
<dbReference type="Proteomes" id="UP000283734">
    <property type="component" value="Unassembled WGS sequence"/>
</dbReference>
<gene>
    <name evidence="2" type="ORF">D4A39_16850</name>
</gene>
<dbReference type="PANTHER" id="PTHR33678:SF1">
    <property type="entry name" value="BLL1576 PROTEIN"/>
    <property type="match status" value="1"/>
</dbReference>
<evidence type="ECO:0000259" key="1">
    <source>
        <dbReference type="Pfam" id="PF03050"/>
    </source>
</evidence>
<evidence type="ECO:0000313" key="3">
    <source>
        <dbReference type="Proteomes" id="UP000283734"/>
    </source>
</evidence>
<accession>A0A418XQI8</accession>